<keyword evidence="1" id="KW-0472">Membrane</keyword>
<evidence type="ECO:0000256" key="1">
    <source>
        <dbReference type="SAM" id="Phobius"/>
    </source>
</evidence>
<keyword evidence="1" id="KW-0812">Transmembrane</keyword>
<reference evidence="2" key="2">
    <citation type="submission" date="2020-05" db="UniProtKB">
        <authorList>
            <consortium name="EnsemblMetazoa"/>
        </authorList>
    </citation>
    <scope>IDENTIFICATION</scope>
    <source>
        <strain evidence="2">IAEA</strain>
    </source>
</reference>
<proteinExistence type="predicted"/>
<feature type="transmembrane region" description="Helical" evidence="1">
    <location>
        <begin position="150"/>
        <end position="168"/>
    </location>
</feature>
<keyword evidence="1" id="KW-1133">Transmembrane helix</keyword>
<accession>A0A1A9WIC8</accession>
<sequence length="201" mass="23175">MEYFSIFRPGLLSLSTACMQHIFGRKYKILIGVAAENVDFPRLHYDTFIIKGHMQYKPIVGDFLTETQLTKKFFMVFTLGVARSFCHKGVNQFCHKGVNQLPKYSNTLPKYSNTLPKYSNTTLKSKPKDKSKLIIIKILLTMLGDVQPSFLALAAILSFIIHLSICFLRFVEQDIRERCVCNYHSTGLNHRSLRQLVDYKL</sequence>
<dbReference type="EnsemblMetazoa" id="GBRI020884-RA">
    <property type="protein sequence ID" value="GBRI020884-PA"/>
    <property type="gene ID" value="GBRI020884"/>
</dbReference>
<protein>
    <submittedName>
        <fullName evidence="2">Uncharacterized protein</fullName>
    </submittedName>
</protein>
<dbReference type="AlphaFoldDB" id="A0A1A9WIC8"/>
<dbReference type="Proteomes" id="UP000091820">
    <property type="component" value="Unassembled WGS sequence"/>
</dbReference>
<keyword evidence="3" id="KW-1185">Reference proteome</keyword>
<evidence type="ECO:0000313" key="3">
    <source>
        <dbReference type="Proteomes" id="UP000091820"/>
    </source>
</evidence>
<dbReference type="VEuPathDB" id="VectorBase:GBRI020884"/>
<organism evidence="2 3">
    <name type="scientific">Glossina brevipalpis</name>
    <dbReference type="NCBI Taxonomy" id="37001"/>
    <lineage>
        <taxon>Eukaryota</taxon>
        <taxon>Metazoa</taxon>
        <taxon>Ecdysozoa</taxon>
        <taxon>Arthropoda</taxon>
        <taxon>Hexapoda</taxon>
        <taxon>Insecta</taxon>
        <taxon>Pterygota</taxon>
        <taxon>Neoptera</taxon>
        <taxon>Endopterygota</taxon>
        <taxon>Diptera</taxon>
        <taxon>Brachycera</taxon>
        <taxon>Muscomorpha</taxon>
        <taxon>Hippoboscoidea</taxon>
        <taxon>Glossinidae</taxon>
        <taxon>Glossina</taxon>
    </lineage>
</organism>
<name>A0A1A9WIC8_9MUSC</name>
<evidence type="ECO:0000313" key="2">
    <source>
        <dbReference type="EnsemblMetazoa" id="GBRI020884-PA"/>
    </source>
</evidence>
<reference evidence="3" key="1">
    <citation type="submission" date="2014-03" db="EMBL/GenBank/DDBJ databases">
        <authorList>
            <person name="Aksoy S."/>
            <person name="Warren W."/>
            <person name="Wilson R.K."/>
        </authorList>
    </citation>
    <scope>NUCLEOTIDE SEQUENCE [LARGE SCALE GENOMIC DNA]</scope>
    <source>
        <strain evidence="3">IAEA</strain>
    </source>
</reference>